<gene>
    <name evidence="1" type="ORF">RWH43_00830</name>
</gene>
<reference evidence="1 2" key="1">
    <citation type="submission" date="2023-09" db="EMBL/GenBank/DDBJ databases">
        <title>Microbacterium fusihabitans sp. nov., Microbacterium phycihabitans sp. nov., and Microbacterium cervinum sp. nov., isolated from dried seaweeds of beach.</title>
        <authorList>
            <person name="Lee S.D."/>
        </authorList>
    </citation>
    <scope>NUCLEOTIDE SEQUENCE [LARGE SCALE GENOMIC DNA]</scope>
    <source>
        <strain evidence="1 2">KSW2-21</strain>
    </source>
</reference>
<organism evidence="1 2">
    <name type="scientific">Microbacterium algihabitans</name>
    <dbReference type="NCBI Taxonomy" id="3075992"/>
    <lineage>
        <taxon>Bacteria</taxon>
        <taxon>Bacillati</taxon>
        <taxon>Actinomycetota</taxon>
        <taxon>Actinomycetes</taxon>
        <taxon>Micrococcales</taxon>
        <taxon>Microbacteriaceae</taxon>
        <taxon>Microbacterium</taxon>
    </lineage>
</organism>
<keyword evidence="2" id="KW-1185">Reference proteome</keyword>
<name>A0ABU3RQW1_9MICO</name>
<dbReference type="RefSeq" id="WP_316000413.1">
    <property type="nucleotide sequence ID" value="NZ_JAWDIU010000001.1"/>
</dbReference>
<protein>
    <submittedName>
        <fullName evidence="1">Uncharacterized protein</fullName>
    </submittedName>
</protein>
<comment type="caution">
    <text evidence="1">The sequence shown here is derived from an EMBL/GenBank/DDBJ whole genome shotgun (WGS) entry which is preliminary data.</text>
</comment>
<evidence type="ECO:0000313" key="1">
    <source>
        <dbReference type="EMBL" id="MDU0325288.1"/>
    </source>
</evidence>
<dbReference type="Proteomes" id="UP001256673">
    <property type="component" value="Unassembled WGS sequence"/>
</dbReference>
<dbReference type="EMBL" id="JAWDIU010000001">
    <property type="protein sequence ID" value="MDU0325288.1"/>
    <property type="molecule type" value="Genomic_DNA"/>
</dbReference>
<proteinExistence type="predicted"/>
<accession>A0ABU3RQW1</accession>
<evidence type="ECO:0000313" key="2">
    <source>
        <dbReference type="Proteomes" id="UP001256673"/>
    </source>
</evidence>
<sequence>MNRTRVEIDLNSLRPDGTTRVRLTRADGPLNVGQMVTAFESEDGVAALALVSRVDSATGSAFLIVNRESMRDDDGSLDRPALSYGANRAVAHVENVRAARSQASSHARFAFRATGTP</sequence>